<dbReference type="AlphaFoldDB" id="A0A7Y6F179"/>
<organism evidence="2 3">
    <name type="scientific">Streptomyces odorifer</name>
    <dbReference type="NCBI Taxonomy" id="53450"/>
    <lineage>
        <taxon>Bacteria</taxon>
        <taxon>Bacillati</taxon>
        <taxon>Actinomycetota</taxon>
        <taxon>Actinomycetes</taxon>
        <taxon>Kitasatosporales</taxon>
        <taxon>Streptomycetaceae</taxon>
        <taxon>Streptomyces</taxon>
        <taxon>Streptomyces albidoflavus group</taxon>
    </lineage>
</organism>
<evidence type="ECO:0000313" key="3">
    <source>
        <dbReference type="Proteomes" id="UP000540128"/>
    </source>
</evidence>
<proteinExistence type="predicted"/>
<gene>
    <name evidence="2" type="ORF">G6W59_21580</name>
</gene>
<keyword evidence="3" id="KW-1185">Reference proteome</keyword>
<dbReference type="EMBL" id="JAANNT010000020">
    <property type="protein sequence ID" value="NUV30866.1"/>
    <property type="molecule type" value="Genomic_DNA"/>
</dbReference>
<name>A0A7Y6F179_9ACTN</name>
<reference evidence="2 3" key="1">
    <citation type="submission" date="2020-03" db="EMBL/GenBank/DDBJ databases">
        <title>Complete genome sequence of sixteen Streptomyces strains facilitates identification of candidate genes involved in plant growth-promotion in grain legumes and cereals.</title>
        <authorList>
            <person name="Gopalakrishnan S."/>
            <person name="Thakur V."/>
            <person name="Saxena R."/>
            <person name="Vadlamudi S."/>
            <person name="Purohit S."/>
            <person name="Kumar V."/>
            <person name="Rathore A."/>
            <person name="Chitikineni A."/>
            <person name="Varshney R.K."/>
        </authorList>
    </citation>
    <scope>NUCLEOTIDE SEQUENCE [LARGE SCALE GENOMIC DNA]</scope>
    <source>
        <strain evidence="2 3">KAI-180</strain>
    </source>
</reference>
<dbReference type="PROSITE" id="PS51257">
    <property type="entry name" value="PROKAR_LIPOPROTEIN"/>
    <property type="match status" value="1"/>
</dbReference>
<evidence type="ECO:0008006" key="4">
    <source>
        <dbReference type="Google" id="ProtNLM"/>
    </source>
</evidence>
<feature type="region of interest" description="Disordered" evidence="1">
    <location>
        <begin position="36"/>
        <end position="74"/>
    </location>
</feature>
<accession>A0A7Y6F179</accession>
<evidence type="ECO:0000256" key="1">
    <source>
        <dbReference type="SAM" id="MobiDB-lite"/>
    </source>
</evidence>
<evidence type="ECO:0000313" key="2">
    <source>
        <dbReference type="EMBL" id="NUV30866.1"/>
    </source>
</evidence>
<sequence length="209" mass="22253">MDRRHGAGSVRRIGNRSAAAVLGGVLVLGLAGCAGQDSEADKPAGSGSTSAAAEPSEEASTPAPLTPEEREEKAVTKAYLSFRAEQSKAFGKATTKGTQVETFAAGVALLQVEKDMEFSRKEGVITKGATQHEPSVDVLELKPTKGGILPRATITDCVDVTKVEFVYEESGKPYPMPDERLPRYEAKVKAEKWGKQWKVLEAEAQSSAC</sequence>
<dbReference type="RefSeq" id="WP_175457135.1">
    <property type="nucleotide sequence ID" value="NZ_JAANNT010000020.1"/>
</dbReference>
<feature type="compositionally biased region" description="Low complexity" evidence="1">
    <location>
        <begin position="43"/>
        <end position="63"/>
    </location>
</feature>
<comment type="caution">
    <text evidence="2">The sequence shown here is derived from an EMBL/GenBank/DDBJ whole genome shotgun (WGS) entry which is preliminary data.</text>
</comment>
<protein>
    <recommendedName>
        <fullName evidence="4">Lipoprotein</fullName>
    </recommendedName>
</protein>
<dbReference type="Proteomes" id="UP000540128">
    <property type="component" value="Unassembled WGS sequence"/>
</dbReference>